<keyword evidence="5" id="KW-1185">Reference proteome</keyword>
<evidence type="ECO:0000256" key="2">
    <source>
        <dbReference type="PROSITE-ProRule" id="PRU01240"/>
    </source>
</evidence>
<dbReference type="SUPFAM" id="SSF52743">
    <property type="entry name" value="Subtilisin-like"/>
    <property type="match status" value="1"/>
</dbReference>
<comment type="similarity">
    <text evidence="1 2">Belongs to the peptidase S8 family.</text>
</comment>
<name>A0ABR7M455_9BACT</name>
<keyword evidence="2" id="KW-0720">Serine protease</keyword>
<keyword evidence="2" id="KW-0378">Hydrolase</keyword>
<reference evidence="4 5" key="1">
    <citation type="submission" date="2016-07" db="EMBL/GenBank/DDBJ databases">
        <title>Genome analysis of Flavihumibacter stibioxidans YS-17.</title>
        <authorList>
            <person name="Shi K."/>
            <person name="Han Y."/>
            <person name="Wang G."/>
        </authorList>
    </citation>
    <scope>NUCLEOTIDE SEQUENCE [LARGE SCALE GENOMIC DNA]</scope>
    <source>
        <strain evidence="4 5">YS-17</strain>
    </source>
</reference>
<evidence type="ECO:0000313" key="5">
    <source>
        <dbReference type="Proteomes" id="UP000765802"/>
    </source>
</evidence>
<dbReference type="EMBL" id="MBUA01000001">
    <property type="protein sequence ID" value="MBC6489520.1"/>
    <property type="molecule type" value="Genomic_DNA"/>
</dbReference>
<feature type="domain" description="Peptidase S8/S53" evidence="3">
    <location>
        <begin position="282"/>
        <end position="522"/>
    </location>
</feature>
<dbReference type="InterPro" id="IPR008979">
    <property type="entry name" value="Galactose-bd-like_sf"/>
</dbReference>
<feature type="active site" description="Charge relay system" evidence="2">
    <location>
        <position position="274"/>
    </location>
</feature>
<dbReference type="Proteomes" id="UP000765802">
    <property type="component" value="Unassembled WGS sequence"/>
</dbReference>
<feature type="active site" description="Charge relay system" evidence="2">
    <location>
        <position position="297"/>
    </location>
</feature>
<dbReference type="PROSITE" id="PS51892">
    <property type="entry name" value="SUBTILASE"/>
    <property type="match status" value="1"/>
</dbReference>
<dbReference type="Gene3D" id="2.60.120.380">
    <property type="match status" value="1"/>
</dbReference>
<protein>
    <recommendedName>
        <fullName evidence="3">Peptidase S8/S53 domain-containing protein</fullName>
    </recommendedName>
</protein>
<dbReference type="SUPFAM" id="SSF49785">
    <property type="entry name" value="Galactose-binding domain-like"/>
    <property type="match status" value="1"/>
</dbReference>
<sequence length="1771" mass="196471">MAGKGLYFAFKLVKLRMISERMIKSWLLTPAILLLLCLLMMGEQAKSQPGNRQPLRLRNSLSSGKYQLNTLDPADPALSGARAMQKVWVILQLEKIPDPKQRQSLARNGITLYEYIPDNAWLASFSKRISLTQLQQLGVQEILPISRGLRNGIPQTTTTRSALRSMPVQAYHVQVIPEVDSNELKSLFRQTLSGRSMAYKINRFLAPHLVEIQVRGDALDLLMDQPYVLQVMDAPEMKAFNNGATDSHLSDLVQNGSAELPALKGSGVALGLGDNGRIYHIDHRYNEEGQTYSGSYHATMVAGIMAGAGIQDPAMKGNAPAAKLLVENFTDILVKSPDYLSRYGMQVTNNSYGAGSSCNPVSGYYSGNCWYIDNQVIKYPELVHVFAAGNSGNLRCAEFPQGYKTIDNAFQAAKNVITVGTTNTDATVFRWSKGPTVDGRIKPEISAIGDGVNSTSTLNRYSTDYGSSMAAPQVSGALALLVERYRQLNNHNNPPGDLLKAIVCNTATDIGIPGVDYTNGFGWLNARAAVAAIQNKTYQQGAVEQDNEWTYTIRLTEAKSDFRIMLYWHDRPASVFSYLSLVNDLDLTVQAPDGSIHEPFVLDTSAAGLTTPAKPGKDHLNNIEQVVIKNANPGTYTVRVKGYRIPFGPQSFQVVYHHSEANLRLLQPAGGELWKPGQKRNIIWEGPGTPAVSNLEFHYTTDNGVSWFPVTGSSTLPGRITWTIPNLVSTQTRVRITNRLTGEVQTSPGFSILPDYQLTVVPECREDVWLKWRPAQGVDSMEVFRFSGNDYQSLGITTDTFFSVKSLRYGPDYWFTVAPVKNGITGEKSIAKTTKTRNIACGPDGPDGDISLETTIRPLTQRQWTRSDAGGRDTVMLSIRNRGATELGGPFILVVSDDQGNVLTDTLSRKIAAGASFNWKSRIYLQLNPGEERFLTYTVRSAGDPDLNNNESASWWRYLRNDPIKMPFTQHFNNLKDTIYRKPGFTGLYGADNWDMSTASSSVTLQTVTSDSIPFKIISRVGDQSVSLIGTYNLEGIDTLTPLRLLIANDGIQRYNMSIRGADSLPWILYFPHPVYGLSHFLRLGKQSPGSSFQVRVDMVSKAQTDTVQQFLKNLKFFIPEKDLGVIDLNFIGKYTPAVTNGDTVRLSATVYNYRKEDFGPYFFGVRFNDGSRMEQTMPGLKGFDTARISFTHIIVEPENSDYTITPYIRAEGDEYPDNDSFPGVLRYLQIINKYPYLNGFENGRKWWESSGSYDLPGSGTLISGSFNAANGKEFWGSKLVYGDDSISPVQRYLYGEVTSPVFDLRALKSPHLSMSILPEICDYDYEVYLQYSLDSGLNWAPYKPLPGTFSTNWYPANDSSFKSCTLENRWQVASVSLPGNWAQVMFRISAVLKGFDRFVQPKKPEGFFIDDFHLFDLEQPVSTASYNLTGTAKAGAWNNLPEAGPVSAVISPGSHSVPFRFTTNNQNSSREIAGNKILPRHWVFNGLALPDSGRLRLYLAESELAQWLQANPCDTCQVKRSAYDLSIFRYAGNPATINGDPADNEEGMLTVWEPGDFDLVPFANGYYAELPAGAYGEFYFGFNQSIASIQFSAKAQRNPDFALLSWSSSREGILRFEVERAEVTNGQGGIFQRIQTITAGAGTEWSYSDKEIRSPGSWQYRIRVYYTDGSSRYSTIRIVHLDASLAVRLFPVPATRRDQLLLIVQQAGGALELQLSDAVGRVIWRNRATLLPGQQIVSLQGIPGLPAGIYHLRVSSGKEIKTLPLVISGN</sequence>
<dbReference type="PANTHER" id="PTHR43399:SF4">
    <property type="entry name" value="CELL WALL-ASSOCIATED PROTEASE"/>
    <property type="match status" value="1"/>
</dbReference>
<evidence type="ECO:0000313" key="4">
    <source>
        <dbReference type="EMBL" id="MBC6489520.1"/>
    </source>
</evidence>
<organism evidence="4 5">
    <name type="scientific">Flavihumibacter stibioxidans</name>
    <dbReference type="NCBI Taxonomy" id="1834163"/>
    <lineage>
        <taxon>Bacteria</taxon>
        <taxon>Pseudomonadati</taxon>
        <taxon>Bacteroidota</taxon>
        <taxon>Chitinophagia</taxon>
        <taxon>Chitinophagales</taxon>
        <taxon>Chitinophagaceae</taxon>
        <taxon>Flavihumibacter</taxon>
    </lineage>
</organism>
<dbReference type="NCBIfam" id="TIGR04183">
    <property type="entry name" value="Por_Secre_tail"/>
    <property type="match status" value="1"/>
</dbReference>
<proteinExistence type="inferred from homology"/>
<gene>
    <name evidence="4" type="ORF">BC349_00955</name>
</gene>
<evidence type="ECO:0000259" key="3">
    <source>
        <dbReference type="Pfam" id="PF00082"/>
    </source>
</evidence>
<dbReference type="InterPro" id="IPR013783">
    <property type="entry name" value="Ig-like_fold"/>
</dbReference>
<dbReference type="Gene3D" id="2.60.40.10">
    <property type="entry name" value="Immunoglobulins"/>
    <property type="match status" value="1"/>
</dbReference>
<dbReference type="Pfam" id="PF00082">
    <property type="entry name" value="Peptidase_S8"/>
    <property type="match status" value="1"/>
</dbReference>
<dbReference type="Gene3D" id="3.40.50.200">
    <property type="entry name" value="Peptidase S8/S53 domain"/>
    <property type="match status" value="1"/>
</dbReference>
<comment type="caution">
    <text evidence="4">The sequence shown here is derived from an EMBL/GenBank/DDBJ whole genome shotgun (WGS) entry which is preliminary data.</text>
</comment>
<dbReference type="InterPro" id="IPR036852">
    <property type="entry name" value="Peptidase_S8/S53_dom_sf"/>
</dbReference>
<feature type="active site" description="Charge relay system" evidence="2">
    <location>
        <position position="468"/>
    </location>
</feature>
<dbReference type="InterPro" id="IPR051048">
    <property type="entry name" value="Peptidase_S8/S53_subtilisin"/>
</dbReference>
<accession>A0ABR7M455</accession>
<keyword evidence="2" id="KW-0645">Protease</keyword>
<dbReference type="InterPro" id="IPR026444">
    <property type="entry name" value="Secre_tail"/>
</dbReference>
<dbReference type="PANTHER" id="PTHR43399">
    <property type="entry name" value="SUBTILISIN-RELATED"/>
    <property type="match status" value="1"/>
</dbReference>
<evidence type="ECO:0000256" key="1">
    <source>
        <dbReference type="ARBA" id="ARBA00011073"/>
    </source>
</evidence>
<dbReference type="InterPro" id="IPR000209">
    <property type="entry name" value="Peptidase_S8/S53_dom"/>
</dbReference>